<dbReference type="EMBL" id="CP058649">
    <property type="protein sequence ID" value="QUI25486.1"/>
    <property type="molecule type" value="Genomic_DNA"/>
</dbReference>
<evidence type="ECO:0000256" key="2">
    <source>
        <dbReference type="ARBA" id="ARBA00022448"/>
    </source>
</evidence>
<feature type="transmembrane region" description="Helical" evidence="7">
    <location>
        <begin position="141"/>
        <end position="161"/>
    </location>
</feature>
<evidence type="ECO:0000256" key="7">
    <source>
        <dbReference type="RuleBase" id="RU363032"/>
    </source>
</evidence>
<keyword evidence="2 7" id="KW-0813">Transport</keyword>
<evidence type="ECO:0000256" key="3">
    <source>
        <dbReference type="ARBA" id="ARBA00022475"/>
    </source>
</evidence>
<evidence type="ECO:0000256" key="5">
    <source>
        <dbReference type="ARBA" id="ARBA00022989"/>
    </source>
</evidence>
<gene>
    <name evidence="9" type="ORF">HZI73_25705</name>
</gene>
<sequence length="276" mass="31653">MGKLHELRRKIILYTLLCISSISMVLPFLWMLSASLKSEKDVFSFPIQWITDAPVWRNYIVIWEKIDFATYYMNTIKLTVVITILQLITCSLAAYAFAKIDFPEQKVLFLGYLATMMVPFQVVMIPQFIIMKNLHLTDTHMALILLQAFSPFGVFLLRQYYLNIPNELLEAARIDGMGEFKIYSKIMVPLAKPALASLSIFTFVFVWNDFLGPLIYLNTDKNKTIQLGIRKFITEYTSEYSLIMAASVCALIPVLIIFLLAQKYFIEGVAMTGMKG</sequence>
<keyword evidence="5 7" id="KW-1133">Transmembrane helix</keyword>
<evidence type="ECO:0000256" key="6">
    <source>
        <dbReference type="ARBA" id="ARBA00023136"/>
    </source>
</evidence>
<comment type="similarity">
    <text evidence="7">Belongs to the binding-protein-dependent transport system permease family.</text>
</comment>
<dbReference type="Proteomes" id="UP000683246">
    <property type="component" value="Chromosome"/>
</dbReference>
<reference evidence="9" key="1">
    <citation type="submission" date="2020-07" db="EMBL/GenBank/DDBJ databases">
        <title>Vallitalea pronyensis genome.</title>
        <authorList>
            <person name="Postec A."/>
        </authorList>
    </citation>
    <scope>NUCLEOTIDE SEQUENCE</scope>
    <source>
        <strain evidence="9">FatNI3</strain>
    </source>
</reference>
<keyword evidence="3" id="KW-1003">Cell membrane</keyword>
<feature type="transmembrane region" description="Helical" evidence="7">
    <location>
        <begin position="182"/>
        <end position="207"/>
    </location>
</feature>
<dbReference type="PANTHER" id="PTHR43744:SF12">
    <property type="entry name" value="ABC TRANSPORTER PERMEASE PROTEIN MG189-RELATED"/>
    <property type="match status" value="1"/>
</dbReference>
<evidence type="ECO:0000256" key="4">
    <source>
        <dbReference type="ARBA" id="ARBA00022692"/>
    </source>
</evidence>
<feature type="transmembrane region" description="Helical" evidence="7">
    <location>
        <begin position="109"/>
        <end position="129"/>
    </location>
</feature>
<comment type="subcellular location">
    <subcellularLocation>
        <location evidence="1 7">Cell membrane</location>
        <topology evidence="1 7">Multi-pass membrane protein</topology>
    </subcellularLocation>
</comment>
<dbReference type="Pfam" id="PF00528">
    <property type="entry name" value="BPD_transp_1"/>
    <property type="match status" value="1"/>
</dbReference>
<organism evidence="9 10">
    <name type="scientific">Vallitalea pronyensis</name>
    <dbReference type="NCBI Taxonomy" id="1348613"/>
    <lineage>
        <taxon>Bacteria</taxon>
        <taxon>Bacillati</taxon>
        <taxon>Bacillota</taxon>
        <taxon>Clostridia</taxon>
        <taxon>Lachnospirales</taxon>
        <taxon>Vallitaleaceae</taxon>
        <taxon>Vallitalea</taxon>
    </lineage>
</organism>
<evidence type="ECO:0000256" key="1">
    <source>
        <dbReference type="ARBA" id="ARBA00004651"/>
    </source>
</evidence>
<dbReference type="AlphaFoldDB" id="A0A8J8MPS4"/>
<keyword evidence="4 7" id="KW-0812">Transmembrane</keyword>
<dbReference type="CDD" id="cd06261">
    <property type="entry name" value="TM_PBP2"/>
    <property type="match status" value="1"/>
</dbReference>
<protein>
    <submittedName>
        <fullName evidence="9">Carbohydrate ABC transporter permease</fullName>
    </submittedName>
</protein>
<dbReference type="SUPFAM" id="SSF161098">
    <property type="entry name" value="MetI-like"/>
    <property type="match status" value="1"/>
</dbReference>
<evidence type="ECO:0000259" key="8">
    <source>
        <dbReference type="PROSITE" id="PS50928"/>
    </source>
</evidence>
<feature type="transmembrane region" description="Helical" evidence="7">
    <location>
        <begin position="78"/>
        <end position="97"/>
    </location>
</feature>
<dbReference type="Gene3D" id="1.10.3720.10">
    <property type="entry name" value="MetI-like"/>
    <property type="match status" value="1"/>
</dbReference>
<dbReference type="PANTHER" id="PTHR43744">
    <property type="entry name" value="ABC TRANSPORTER PERMEASE PROTEIN MG189-RELATED-RELATED"/>
    <property type="match status" value="1"/>
</dbReference>
<dbReference type="InterPro" id="IPR000515">
    <property type="entry name" value="MetI-like"/>
</dbReference>
<dbReference type="PROSITE" id="PS50928">
    <property type="entry name" value="ABC_TM1"/>
    <property type="match status" value="1"/>
</dbReference>
<feature type="transmembrane region" description="Helical" evidence="7">
    <location>
        <begin position="240"/>
        <end position="261"/>
    </location>
</feature>
<proteinExistence type="inferred from homology"/>
<dbReference type="GO" id="GO:0055085">
    <property type="term" value="P:transmembrane transport"/>
    <property type="evidence" value="ECO:0007669"/>
    <property type="project" value="InterPro"/>
</dbReference>
<dbReference type="KEGG" id="vpy:HZI73_25705"/>
<feature type="domain" description="ABC transmembrane type-1" evidence="8">
    <location>
        <begin position="72"/>
        <end position="261"/>
    </location>
</feature>
<keyword evidence="10" id="KW-1185">Reference proteome</keyword>
<keyword evidence="6 7" id="KW-0472">Membrane</keyword>
<dbReference type="InterPro" id="IPR035906">
    <property type="entry name" value="MetI-like_sf"/>
</dbReference>
<dbReference type="RefSeq" id="WP_212696190.1">
    <property type="nucleotide sequence ID" value="NZ_CP058649.1"/>
</dbReference>
<name>A0A8J8MPS4_9FIRM</name>
<accession>A0A8J8MPS4</accession>
<evidence type="ECO:0000313" key="9">
    <source>
        <dbReference type="EMBL" id="QUI25486.1"/>
    </source>
</evidence>
<feature type="transmembrane region" description="Helical" evidence="7">
    <location>
        <begin position="12"/>
        <end position="32"/>
    </location>
</feature>
<evidence type="ECO:0000313" key="10">
    <source>
        <dbReference type="Proteomes" id="UP000683246"/>
    </source>
</evidence>
<dbReference type="GO" id="GO:0005886">
    <property type="term" value="C:plasma membrane"/>
    <property type="evidence" value="ECO:0007669"/>
    <property type="project" value="UniProtKB-SubCell"/>
</dbReference>